<dbReference type="CDD" id="cd16649">
    <property type="entry name" value="mRING-HC-C3HC5_CGRF1-like"/>
    <property type="match status" value="1"/>
</dbReference>
<organism evidence="6 7">
    <name type="scientific">Aphanomyces astaci</name>
    <name type="common">Crayfish plague agent</name>
    <dbReference type="NCBI Taxonomy" id="112090"/>
    <lineage>
        <taxon>Eukaryota</taxon>
        <taxon>Sar</taxon>
        <taxon>Stramenopiles</taxon>
        <taxon>Oomycota</taxon>
        <taxon>Saprolegniomycetes</taxon>
        <taxon>Saprolegniales</taxon>
        <taxon>Verrucalvaceae</taxon>
        <taxon>Aphanomyces</taxon>
    </lineage>
</organism>
<evidence type="ECO:0000313" key="5">
    <source>
        <dbReference type="EMBL" id="RHY41332.1"/>
    </source>
</evidence>
<dbReference type="Pfam" id="PF13920">
    <property type="entry name" value="zf-C3HC4_3"/>
    <property type="match status" value="1"/>
</dbReference>
<dbReference type="PROSITE" id="PS50089">
    <property type="entry name" value="ZF_RING_2"/>
    <property type="match status" value="1"/>
</dbReference>
<reference evidence="7 8" key="1">
    <citation type="submission" date="2018-08" db="EMBL/GenBank/DDBJ databases">
        <title>Aphanomyces genome sequencing and annotation.</title>
        <authorList>
            <person name="Minardi D."/>
            <person name="Oidtmann B."/>
            <person name="Van Der Giezen M."/>
            <person name="Studholme D.J."/>
        </authorList>
    </citation>
    <scope>NUCLEOTIDE SEQUENCE [LARGE SCALE GENOMIC DNA]</scope>
    <source>
        <strain evidence="6 7">197901</strain>
        <strain evidence="5 9">Si</strain>
        <strain evidence="4 8">Yx</strain>
    </source>
</reference>
<name>A0A397G0B2_APHAT</name>
<evidence type="ECO:0000313" key="7">
    <source>
        <dbReference type="Proteomes" id="UP000266196"/>
    </source>
</evidence>
<accession>A0A397G0B2</accession>
<comment type="caution">
    <text evidence="6">The sequence shown here is derived from an EMBL/GenBank/DDBJ whole genome shotgun (WGS) entry which is preliminary data.</text>
</comment>
<dbReference type="VEuPathDB" id="FungiDB:H257_10839"/>
<evidence type="ECO:0000256" key="2">
    <source>
        <dbReference type="SAM" id="Coils"/>
    </source>
</evidence>
<dbReference type="EMBL" id="QUTB01009083">
    <property type="protein sequence ID" value="RHY41332.1"/>
    <property type="molecule type" value="Genomic_DNA"/>
</dbReference>
<dbReference type="SUPFAM" id="SSF57850">
    <property type="entry name" value="RING/U-box"/>
    <property type="match status" value="1"/>
</dbReference>
<keyword evidence="2" id="KW-0175">Coiled coil</keyword>
<keyword evidence="1" id="KW-0479">Metal-binding</keyword>
<dbReference type="GO" id="GO:0061630">
    <property type="term" value="F:ubiquitin protein ligase activity"/>
    <property type="evidence" value="ECO:0007669"/>
    <property type="project" value="TreeGrafter"/>
</dbReference>
<dbReference type="GO" id="GO:0008270">
    <property type="term" value="F:zinc ion binding"/>
    <property type="evidence" value="ECO:0007669"/>
    <property type="project" value="UniProtKB-KW"/>
</dbReference>
<gene>
    <name evidence="4" type="ORF">DYB25_012274</name>
    <name evidence="6" type="ORF">DYB31_011421</name>
    <name evidence="5" type="ORF">DYB34_012722</name>
</gene>
<evidence type="ECO:0000313" key="9">
    <source>
        <dbReference type="Proteomes" id="UP000283543"/>
    </source>
</evidence>
<evidence type="ECO:0000256" key="1">
    <source>
        <dbReference type="PROSITE-ProRule" id="PRU00175"/>
    </source>
</evidence>
<keyword evidence="1" id="KW-0863">Zinc-finger</keyword>
<keyword evidence="1" id="KW-0862">Zinc</keyword>
<proteinExistence type="predicted"/>
<dbReference type="InterPro" id="IPR001841">
    <property type="entry name" value="Znf_RING"/>
</dbReference>
<dbReference type="PANTHER" id="PTHR22696:SF1">
    <property type="entry name" value="E3 UBIQUITIN-PROTEIN LIGASE RNF26"/>
    <property type="match status" value="1"/>
</dbReference>
<evidence type="ECO:0000313" key="4">
    <source>
        <dbReference type="EMBL" id="RHY25420.1"/>
    </source>
</evidence>
<dbReference type="Proteomes" id="UP000266239">
    <property type="component" value="Unassembled WGS sequence"/>
</dbReference>
<protein>
    <recommendedName>
        <fullName evidence="3">RING-type domain-containing protein</fullName>
    </recommendedName>
</protein>
<evidence type="ECO:0000259" key="3">
    <source>
        <dbReference type="PROSITE" id="PS50089"/>
    </source>
</evidence>
<dbReference type="GO" id="GO:0006511">
    <property type="term" value="P:ubiquitin-dependent protein catabolic process"/>
    <property type="evidence" value="ECO:0007669"/>
    <property type="project" value="TreeGrafter"/>
</dbReference>
<sequence>MDLMSEDEDGRSGDNNLSLRNDQLEYLIHYVEQDRDAILMENEELKDKLEAYRLREHEQEEALHSLSGLRKRIQVNEHKYRDHLKHMRQSERAIECLKRRMSELTGYIYIYILYIYVTWSRNTQALHALSVSELRDLEDTLDTALYKARAVKEQKIVEQRQALDRQVEVQQELKLCVICMSAEKTILCLPCRHVCMCQPCSEHSEVTRCPICRLDIAEKMAIFA</sequence>
<evidence type="ECO:0000313" key="6">
    <source>
        <dbReference type="EMBL" id="RHZ38469.1"/>
    </source>
</evidence>
<dbReference type="InterPro" id="IPR013083">
    <property type="entry name" value="Znf_RING/FYVE/PHD"/>
</dbReference>
<dbReference type="EMBL" id="QUTA01002936">
    <property type="protein sequence ID" value="RHY25420.1"/>
    <property type="molecule type" value="Genomic_DNA"/>
</dbReference>
<dbReference type="EMBL" id="QUTE01004813">
    <property type="protein sequence ID" value="RHZ38469.1"/>
    <property type="molecule type" value="Genomic_DNA"/>
</dbReference>
<dbReference type="GO" id="GO:0016567">
    <property type="term" value="P:protein ubiquitination"/>
    <property type="evidence" value="ECO:0007669"/>
    <property type="project" value="TreeGrafter"/>
</dbReference>
<dbReference type="Proteomes" id="UP000266196">
    <property type="component" value="Unassembled WGS sequence"/>
</dbReference>
<dbReference type="Gene3D" id="3.30.40.10">
    <property type="entry name" value="Zinc/RING finger domain, C3HC4 (zinc finger)"/>
    <property type="match status" value="1"/>
</dbReference>
<dbReference type="PANTHER" id="PTHR22696">
    <property type="entry name" value="E3 UBIQUITIN-PROTEIN LIGASE RNF26"/>
    <property type="match status" value="1"/>
</dbReference>
<feature type="coiled-coil region" evidence="2">
    <location>
        <begin position="35"/>
        <end position="62"/>
    </location>
</feature>
<feature type="domain" description="RING-type" evidence="3">
    <location>
        <begin position="176"/>
        <end position="213"/>
    </location>
</feature>
<dbReference type="AlphaFoldDB" id="A0A397G0B2"/>
<evidence type="ECO:0000313" key="8">
    <source>
        <dbReference type="Proteomes" id="UP000266239"/>
    </source>
</evidence>
<dbReference type="Proteomes" id="UP000283543">
    <property type="component" value="Unassembled WGS sequence"/>
</dbReference>